<keyword evidence="5" id="KW-0479">Metal-binding</keyword>
<dbReference type="PANTHER" id="PTHR46095">
    <property type="entry name" value="ZINC FINGER PROTEIN 593"/>
    <property type="match status" value="1"/>
</dbReference>
<dbReference type="InterPro" id="IPR022755">
    <property type="entry name" value="Znf_C2H2_jaz"/>
</dbReference>
<dbReference type="Gene3D" id="3.30.160.60">
    <property type="entry name" value="Classic Zinc Finger"/>
    <property type="match status" value="1"/>
</dbReference>
<keyword evidence="13" id="KW-1185">Reference proteome</keyword>
<evidence type="ECO:0000256" key="4">
    <source>
        <dbReference type="ARBA" id="ARBA00022517"/>
    </source>
</evidence>
<dbReference type="GO" id="GO:0042254">
    <property type="term" value="P:ribosome biogenesis"/>
    <property type="evidence" value="ECO:0007669"/>
    <property type="project" value="UniProtKB-KW"/>
</dbReference>
<evidence type="ECO:0000256" key="7">
    <source>
        <dbReference type="ARBA" id="ARBA00022833"/>
    </source>
</evidence>
<feature type="domain" description="C2H2-type" evidence="11">
    <location>
        <begin position="52"/>
        <end position="76"/>
    </location>
</feature>
<dbReference type="AlphaFoldDB" id="A0A168A312"/>
<evidence type="ECO:0000256" key="2">
    <source>
        <dbReference type="ARBA" id="ARBA00004496"/>
    </source>
</evidence>
<protein>
    <submittedName>
        <fullName evidence="12">C2H2 finger domain-containing protein</fullName>
    </submittedName>
</protein>
<keyword evidence="8" id="KW-0539">Nucleus</keyword>
<keyword evidence="6 10" id="KW-0863">Zinc-finger</keyword>
<dbReference type="Proteomes" id="UP000078544">
    <property type="component" value="Unassembled WGS sequence"/>
</dbReference>
<evidence type="ECO:0000256" key="5">
    <source>
        <dbReference type="ARBA" id="ARBA00022723"/>
    </source>
</evidence>
<proteinExistence type="inferred from homology"/>
<evidence type="ECO:0000256" key="10">
    <source>
        <dbReference type="PROSITE-ProRule" id="PRU00042"/>
    </source>
</evidence>
<dbReference type="SUPFAM" id="SSF57667">
    <property type="entry name" value="beta-beta-alpha zinc fingers"/>
    <property type="match status" value="1"/>
</dbReference>
<dbReference type="PROSITE" id="PS00028">
    <property type="entry name" value="ZINC_FINGER_C2H2_1"/>
    <property type="match status" value="1"/>
</dbReference>
<evidence type="ECO:0000256" key="3">
    <source>
        <dbReference type="ARBA" id="ARBA00022490"/>
    </source>
</evidence>
<name>A0A168A312_9HYPO</name>
<evidence type="ECO:0000256" key="6">
    <source>
        <dbReference type="ARBA" id="ARBA00022771"/>
    </source>
</evidence>
<dbReference type="InterPro" id="IPR051879">
    <property type="entry name" value="C2H2-ZF_Maturation_Protein"/>
</dbReference>
<dbReference type="PANTHER" id="PTHR46095:SF1">
    <property type="entry name" value="ZINC FINGER PROTEIN 593"/>
    <property type="match status" value="1"/>
</dbReference>
<dbReference type="GO" id="GO:0005634">
    <property type="term" value="C:nucleus"/>
    <property type="evidence" value="ECO:0007669"/>
    <property type="project" value="UniProtKB-SubCell"/>
</dbReference>
<dbReference type="GO" id="GO:0005737">
    <property type="term" value="C:cytoplasm"/>
    <property type="evidence" value="ECO:0007669"/>
    <property type="project" value="UniProtKB-SubCell"/>
</dbReference>
<keyword evidence="7" id="KW-0862">Zinc</keyword>
<evidence type="ECO:0000313" key="12">
    <source>
        <dbReference type="EMBL" id="KZZ93401.1"/>
    </source>
</evidence>
<dbReference type="Pfam" id="PF12171">
    <property type="entry name" value="zf-C2H2_jaz"/>
    <property type="match status" value="1"/>
</dbReference>
<evidence type="ECO:0000313" key="13">
    <source>
        <dbReference type="Proteomes" id="UP000078544"/>
    </source>
</evidence>
<reference evidence="12 13" key="1">
    <citation type="journal article" date="2016" name="Genome Biol. Evol.">
        <title>Divergent and convergent evolution of fungal pathogenicity.</title>
        <authorList>
            <person name="Shang Y."/>
            <person name="Xiao G."/>
            <person name="Zheng P."/>
            <person name="Cen K."/>
            <person name="Zhan S."/>
            <person name="Wang C."/>
        </authorList>
    </citation>
    <scope>NUCLEOTIDE SEQUENCE [LARGE SCALE GENOMIC DNA]</scope>
    <source>
        <strain evidence="12 13">RCEF 2490</strain>
    </source>
</reference>
<evidence type="ECO:0000256" key="9">
    <source>
        <dbReference type="ARBA" id="ARBA00038064"/>
    </source>
</evidence>
<dbReference type="PROSITE" id="PS50157">
    <property type="entry name" value="ZINC_FINGER_C2H2_2"/>
    <property type="match status" value="1"/>
</dbReference>
<dbReference type="OrthoDB" id="24683at2759"/>
<evidence type="ECO:0000256" key="1">
    <source>
        <dbReference type="ARBA" id="ARBA00004123"/>
    </source>
</evidence>
<comment type="similarity">
    <text evidence="9">Belongs to the ZNF593/BUD20 C2H2-type zinc-finger protein family.</text>
</comment>
<dbReference type="STRING" id="1081109.A0A168A312"/>
<dbReference type="EMBL" id="AZGY01000013">
    <property type="protein sequence ID" value="KZZ93401.1"/>
    <property type="molecule type" value="Genomic_DNA"/>
</dbReference>
<dbReference type="GO" id="GO:0008270">
    <property type="term" value="F:zinc ion binding"/>
    <property type="evidence" value="ECO:0007669"/>
    <property type="project" value="UniProtKB-KW"/>
</dbReference>
<dbReference type="InterPro" id="IPR036236">
    <property type="entry name" value="Znf_C2H2_sf"/>
</dbReference>
<dbReference type="InterPro" id="IPR013087">
    <property type="entry name" value="Znf_C2H2_type"/>
</dbReference>
<comment type="caution">
    <text evidence="12">The sequence shown here is derived from an EMBL/GenBank/DDBJ whole genome shotgun (WGS) entry which is preliminary data.</text>
</comment>
<evidence type="ECO:0000259" key="11">
    <source>
        <dbReference type="PROSITE" id="PS50157"/>
    </source>
</evidence>
<comment type="subcellular location">
    <subcellularLocation>
        <location evidence="2">Cytoplasm</location>
    </subcellularLocation>
    <subcellularLocation>
        <location evidence="1">Nucleus</location>
    </subcellularLocation>
</comment>
<accession>A0A168A312</accession>
<gene>
    <name evidence="12" type="ORF">AAL_05786</name>
</gene>
<keyword evidence="3" id="KW-0963">Cytoplasm</keyword>
<keyword evidence="4" id="KW-0690">Ribosome biogenesis</keyword>
<sequence>MGVGNKRTLRKTRRKTRIRDIDQIKADLLSSKHLAAYLDREATEDLPGMGSNYCIECAKWFDMESNLIAHKRGKPHKRRFITTPATCTMKMPSNNELTSPGSDNFAKNPKQSLEESQAPILQYKQMPKRLARLTLAMRLQSWRCKTASAQPSTYRPHDPDLMTAILS</sequence>
<organism evidence="12 13">
    <name type="scientific">Moelleriella libera RCEF 2490</name>
    <dbReference type="NCBI Taxonomy" id="1081109"/>
    <lineage>
        <taxon>Eukaryota</taxon>
        <taxon>Fungi</taxon>
        <taxon>Dikarya</taxon>
        <taxon>Ascomycota</taxon>
        <taxon>Pezizomycotina</taxon>
        <taxon>Sordariomycetes</taxon>
        <taxon>Hypocreomycetidae</taxon>
        <taxon>Hypocreales</taxon>
        <taxon>Clavicipitaceae</taxon>
        <taxon>Moelleriella</taxon>
    </lineage>
</organism>
<evidence type="ECO:0000256" key="8">
    <source>
        <dbReference type="ARBA" id="ARBA00023242"/>
    </source>
</evidence>